<evidence type="ECO:0000256" key="12">
    <source>
        <dbReference type="ARBA" id="ARBA00022679"/>
    </source>
</evidence>
<keyword evidence="16" id="KW-0418">Kinase</keyword>
<dbReference type="InterPro" id="IPR000014">
    <property type="entry name" value="PAS"/>
</dbReference>
<keyword evidence="8" id="KW-0597">Phosphoprotein</keyword>
<dbReference type="FunFam" id="2.10.70.100:FF:000001">
    <property type="entry name" value="Sensory transduction histidine kinase"/>
    <property type="match status" value="1"/>
</dbReference>
<dbReference type="Gene3D" id="2.10.70.100">
    <property type="match status" value="1"/>
</dbReference>
<proteinExistence type="predicted"/>
<reference evidence="26 27" key="1">
    <citation type="submission" date="2019-07" db="EMBL/GenBank/DDBJ databases">
        <title>Whole genome shotgun sequence of Reyranella soli NBRC 108950.</title>
        <authorList>
            <person name="Hosoyama A."/>
            <person name="Uohara A."/>
            <person name="Ohji S."/>
            <person name="Ichikawa N."/>
        </authorList>
    </citation>
    <scope>NUCLEOTIDE SEQUENCE [LARGE SCALE GENOMIC DNA]</scope>
    <source>
        <strain evidence="26 27">NBRC 108950</strain>
    </source>
</reference>
<evidence type="ECO:0000256" key="2">
    <source>
        <dbReference type="ARBA" id="ARBA00004429"/>
    </source>
</evidence>
<dbReference type="InterPro" id="IPR036890">
    <property type="entry name" value="HATPase_C_sf"/>
</dbReference>
<feature type="domain" description="HAMP" evidence="25">
    <location>
        <begin position="304"/>
        <end position="355"/>
    </location>
</feature>
<keyword evidence="14" id="KW-0677">Repeat</keyword>
<evidence type="ECO:0000256" key="23">
    <source>
        <dbReference type="SAM" id="Phobius"/>
    </source>
</evidence>
<evidence type="ECO:0000256" key="3">
    <source>
        <dbReference type="ARBA" id="ARBA00012438"/>
    </source>
</evidence>
<evidence type="ECO:0000256" key="22">
    <source>
        <dbReference type="ARBA" id="ARBA00023170"/>
    </source>
</evidence>
<keyword evidence="10" id="KW-0285">Flavoprotein</keyword>
<accession>A0A512NNS5</accession>
<evidence type="ECO:0000256" key="5">
    <source>
        <dbReference type="ARBA" id="ARBA00022475"/>
    </source>
</evidence>
<sequence length="679" mass="74577">MAVSEPGTAPAKKGHSAAVHLIVFALVVAAPLLLLVGALLYRSVTLEGEQIRQRIDQVLQALVADLDRDMDRRIAILETLSTSPLLLAEDWPAFYAQAKQGLGSRAYLVLVAANGRQVVNTYVPYGEAPKMTGDPATLQRMKEDPRPVISDLFTSLVVRQPVYNISIPVMRGKELRYVMSLGLLPEDLRELLQSENLPPNWTAAIWDGNGITMARTHDQARFLGVAVPKHLMQLQPDKVVRTTNINGEEALIAVGRSHWSNWTIDVSFPAALVDRQLRDSLLFWGATILLMAGLAVGLAFLFGRALTRPLAAATTAAGALGRGQAFTIADSGIREVNAVGEALRRARHDLEQGSAALRRSEEQLRTAADAAQFGAHEYDVVHDRTVRSPQFLRILGADESDAAATFESGLDFVHPDDRDSTRQRKQQILASAGDHYQLEYRIRRRDGQVRWVMDRGQVLRDDGGKPLRVIGVVLDITEIKEAELRQYLLFDELNHRVKNTLAIVQALAQQTLRTRPDPQQFAEAFSDRLASLARAHSLLTNDSWRGAPLRDIVTTALEAFVDEGRPVEIGGDVVMIPATTTITLSLMLHELATNAAKYGALSVGEGRLSIRWSAVDSSSSTAIDLHWQEDNGPPVSPPKDRGFGSRLLAGSARQLGAAFEVDYAPQGLRCRLRFSVPRV</sequence>
<dbReference type="PANTHER" id="PTHR41523">
    <property type="entry name" value="TWO-COMPONENT SYSTEM SENSOR PROTEIN"/>
    <property type="match status" value="1"/>
</dbReference>
<evidence type="ECO:0000313" key="26">
    <source>
        <dbReference type="EMBL" id="GEP60582.1"/>
    </source>
</evidence>
<evidence type="ECO:0000256" key="17">
    <source>
        <dbReference type="ARBA" id="ARBA00022840"/>
    </source>
</evidence>
<dbReference type="GO" id="GO:0004673">
    <property type="term" value="F:protein histidine kinase activity"/>
    <property type="evidence" value="ECO:0007669"/>
    <property type="project" value="UniProtKB-EC"/>
</dbReference>
<comment type="subcellular location">
    <subcellularLocation>
        <location evidence="2">Cell inner membrane</location>
        <topology evidence="2">Multi-pass membrane protein</topology>
    </subcellularLocation>
</comment>
<keyword evidence="22" id="KW-0675">Receptor</keyword>
<dbReference type="EMBL" id="BKAJ01000170">
    <property type="protein sequence ID" value="GEP60582.1"/>
    <property type="molecule type" value="Genomic_DNA"/>
</dbReference>
<keyword evidence="21 23" id="KW-0472">Membrane</keyword>
<dbReference type="NCBIfam" id="TIGR00229">
    <property type="entry name" value="sensory_box"/>
    <property type="match status" value="1"/>
</dbReference>
<dbReference type="InterPro" id="IPR035965">
    <property type="entry name" value="PAS-like_dom_sf"/>
</dbReference>
<evidence type="ECO:0000256" key="19">
    <source>
        <dbReference type="ARBA" id="ARBA00022991"/>
    </source>
</evidence>
<keyword evidence="13 23" id="KW-0812">Transmembrane</keyword>
<evidence type="ECO:0000313" key="27">
    <source>
        <dbReference type="Proteomes" id="UP000321058"/>
    </source>
</evidence>
<evidence type="ECO:0000256" key="14">
    <source>
        <dbReference type="ARBA" id="ARBA00022737"/>
    </source>
</evidence>
<evidence type="ECO:0000256" key="11">
    <source>
        <dbReference type="ARBA" id="ARBA00022643"/>
    </source>
</evidence>
<dbReference type="InterPro" id="IPR011102">
    <property type="entry name" value="Sig_transdc_His_kinase_HWE"/>
</dbReference>
<evidence type="ECO:0000259" key="25">
    <source>
        <dbReference type="PROSITE" id="PS50885"/>
    </source>
</evidence>
<dbReference type="EC" id="2.7.13.3" evidence="3"/>
<keyword evidence="5" id="KW-1003">Cell membrane</keyword>
<keyword evidence="15" id="KW-0547">Nucleotide-binding</keyword>
<evidence type="ECO:0000256" key="9">
    <source>
        <dbReference type="ARBA" id="ARBA00022606"/>
    </source>
</evidence>
<dbReference type="GO" id="GO:0005886">
    <property type="term" value="C:plasma membrane"/>
    <property type="evidence" value="ECO:0007669"/>
    <property type="project" value="UniProtKB-SubCell"/>
</dbReference>
<dbReference type="CDD" id="cd00130">
    <property type="entry name" value="PAS"/>
    <property type="match status" value="1"/>
</dbReference>
<gene>
    <name evidence="26" type="ORF">RSO01_77480</name>
</gene>
<dbReference type="GO" id="GO:0009881">
    <property type="term" value="F:photoreceptor activity"/>
    <property type="evidence" value="ECO:0007669"/>
    <property type="project" value="UniProtKB-KW"/>
</dbReference>
<dbReference type="Proteomes" id="UP000321058">
    <property type="component" value="Unassembled WGS sequence"/>
</dbReference>
<evidence type="ECO:0000256" key="16">
    <source>
        <dbReference type="ARBA" id="ARBA00022777"/>
    </source>
</evidence>
<dbReference type="Pfam" id="PF07536">
    <property type="entry name" value="HWE_HK"/>
    <property type="match status" value="1"/>
</dbReference>
<dbReference type="InterPro" id="IPR000700">
    <property type="entry name" value="PAS-assoc_C"/>
</dbReference>
<dbReference type="OrthoDB" id="341208at2"/>
<dbReference type="InterPro" id="IPR003660">
    <property type="entry name" value="HAMP_dom"/>
</dbReference>
<evidence type="ECO:0000256" key="4">
    <source>
        <dbReference type="ARBA" id="ARBA00021740"/>
    </source>
</evidence>
<keyword evidence="12" id="KW-0808">Transferase</keyword>
<feature type="domain" description="PAC" evidence="24">
    <location>
        <begin position="436"/>
        <end position="488"/>
    </location>
</feature>
<evidence type="ECO:0000259" key="24">
    <source>
        <dbReference type="PROSITE" id="PS50113"/>
    </source>
</evidence>
<dbReference type="Gene3D" id="3.30.565.10">
    <property type="entry name" value="Histidine kinase-like ATPase, C-terminal domain"/>
    <property type="match status" value="1"/>
</dbReference>
<evidence type="ECO:0000256" key="8">
    <source>
        <dbReference type="ARBA" id="ARBA00022553"/>
    </source>
</evidence>
<evidence type="ECO:0000256" key="1">
    <source>
        <dbReference type="ARBA" id="ARBA00000085"/>
    </source>
</evidence>
<keyword evidence="20" id="KW-0843">Virulence</keyword>
<evidence type="ECO:0000256" key="21">
    <source>
        <dbReference type="ARBA" id="ARBA00023136"/>
    </source>
</evidence>
<dbReference type="GO" id="GO:0005524">
    <property type="term" value="F:ATP binding"/>
    <property type="evidence" value="ECO:0007669"/>
    <property type="project" value="UniProtKB-KW"/>
</dbReference>
<evidence type="ECO:0000256" key="20">
    <source>
        <dbReference type="ARBA" id="ARBA00023026"/>
    </source>
</evidence>
<feature type="transmembrane region" description="Helical" evidence="23">
    <location>
        <begin position="281"/>
        <end position="302"/>
    </location>
</feature>
<comment type="catalytic activity">
    <reaction evidence="1">
        <text>ATP + protein L-histidine = ADP + protein N-phospho-L-histidine.</text>
        <dbReference type="EC" id="2.7.13.3"/>
    </reaction>
</comment>
<evidence type="ECO:0000256" key="15">
    <source>
        <dbReference type="ARBA" id="ARBA00022741"/>
    </source>
</evidence>
<evidence type="ECO:0000256" key="10">
    <source>
        <dbReference type="ARBA" id="ARBA00022630"/>
    </source>
</evidence>
<dbReference type="PROSITE" id="PS50113">
    <property type="entry name" value="PAC"/>
    <property type="match status" value="1"/>
</dbReference>
<dbReference type="PANTHER" id="PTHR41523:SF7">
    <property type="entry name" value="HISTIDINE KINASE"/>
    <property type="match status" value="1"/>
</dbReference>
<protein>
    <recommendedName>
        <fullName evidence="4">Blue-light-activated histidine kinase</fullName>
        <ecNumber evidence="3">2.7.13.3</ecNumber>
    </recommendedName>
</protein>
<evidence type="ECO:0000256" key="13">
    <source>
        <dbReference type="ARBA" id="ARBA00022692"/>
    </source>
</evidence>
<dbReference type="SMART" id="SM00911">
    <property type="entry name" value="HWE_HK"/>
    <property type="match status" value="1"/>
</dbReference>
<dbReference type="SUPFAM" id="SSF55785">
    <property type="entry name" value="PYP-like sensor domain (PAS domain)"/>
    <property type="match status" value="1"/>
</dbReference>
<dbReference type="PROSITE" id="PS50885">
    <property type="entry name" value="HAMP"/>
    <property type="match status" value="1"/>
</dbReference>
<dbReference type="CDD" id="cd18774">
    <property type="entry name" value="PDC2_HK_sensor"/>
    <property type="match status" value="1"/>
</dbReference>
<evidence type="ECO:0000256" key="18">
    <source>
        <dbReference type="ARBA" id="ARBA00022989"/>
    </source>
</evidence>
<organism evidence="26 27">
    <name type="scientific">Reyranella soli</name>
    <dbReference type="NCBI Taxonomy" id="1230389"/>
    <lineage>
        <taxon>Bacteria</taxon>
        <taxon>Pseudomonadati</taxon>
        <taxon>Pseudomonadota</taxon>
        <taxon>Alphaproteobacteria</taxon>
        <taxon>Hyphomicrobiales</taxon>
        <taxon>Reyranellaceae</taxon>
        <taxon>Reyranella</taxon>
    </lineage>
</organism>
<dbReference type="Pfam" id="PF08447">
    <property type="entry name" value="PAS_3"/>
    <property type="match status" value="1"/>
</dbReference>
<dbReference type="AlphaFoldDB" id="A0A512NNS5"/>
<dbReference type="Gene3D" id="3.30.450.20">
    <property type="entry name" value="PAS domain"/>
    <property type="match status" value="2"/>
</dbReference>
<dbReference type="InterPro" id="IPR013655">
    <property type="entry name" value="PAS_fold_3"/>
</dbReference>
<keyword evidence="6" id="KW-0997">Cell inner membrane</keyword>
<name>A0A512NNS5_9HYPH</name>
<keyword evidence="11" id="KW-0288">FMN</keyword>
<dbReference type="InterPro" id="IPR001610">
    <property type="entry name" value="PAC"/>
</dbReference>
<feature type="transmembrane region" description="Helical" evidence="23">
    <location>
        <begin position="17"/>
        <end position="41"/>
    </location>
</feature>
<dbReference type="SMART" id="SM00086">
    <property type="entry name" value="PAC"/>
    <property type="match status" value="1"/>
</dbReference>
<keyword evidence="18 23" id="KW-1133">Transmembrane helix</keyword>
<evidence type="ECO:0000256" key="6">
    <source>
        <dbReference type="ARBA" id="ARBA00022519"/>
    </source>
</evidence>
<keyword evidence="7" id="KW-0600">Photoreceptor protein</keyword>
<dbReference type="GO" id="GO:0007165">
    <property type="term" value="P:signal transduction"/>
    <property type="evidence" value="ECO:0007669"/>
    <property type="project" value="InterPro"/>
</dbReference>
<keyword evidence="27" id="KW-1185">Reference proteome</keyword>
<keyword evidence="17" id="KW-0067">ATP-binding</keyword>
<comment type="caution">
    <text evidence="26">The sequence shown here is derived from an EMBL/GenBank/DDBJ whole genome shotgun (WGS) entry which is preliminary data.</text>
</comment>
<keyword evidence="19" id="KW-0157">Chromophore</keyword>
<keyword evidence="9" id="KW-0716">Sensory transduction</keyword>
<evidence type="ECO:0000256" key="7">
    <source>
        <dbReference type="ARBA" id="ARBA00022543"/>
    </source>
</evidence>